<dbReference type="EMBL" id="BKCJ010002408">
    <property type="protein sequence ID" value="GEU48356.1"/>
    <property type="molecule type" value="Genomic_DNA"/>
</dbReference>
<gene>
    <name evidence="1" type="ORF">Tci_020334</name>
</gene>
<name>A0A6L2KG45_TANCI</name>
<reference evidence="1" key="1">
    <citation type="journal article" date="2019" name="Sci. Rep.">
        <title>Draft genome of Tanacetum cinerariifolium, the natural source of mosquito coil.</title>
        <authorList>
            <person name="Yamashiro T."/>
            <person name="Shiraishi A."/>
            <person name="Satake H."/>
            <person name="Nakayama K."/>
        </authorList>
    </citation>
    <scope>NUCLEOTIDE SEQUENCE</scope>
</reference>
<evidence type="ECO:0000313" key="1">
    <source>
        <dbReference type="EMBL" id="GEU48356.1"/>
    </source>
</evidence>
<protein>
    <submittedName>
        <fullName evidence="1">Uncharacterized protein</fullName>
    </submittedName>
</protein>
<proteinExistence type="predicted"/>
<organism evidence="1">
    <name type="scientific">Tanacetum cinerariifolium</name>
    <name type="common">Dalmatian daisy</name>
    <name type="synonym">Chrysanthemum cinerariifolium</name>
    <dbReference type="NCBI Taxonomy" id="118510"/>
    <lineage>
        <taxon>Eukaryota</taxon>
        <taxon>Viridiplantae</taxon>
        <taxon>Streptophyta</taxon>
        <taxon>Embryophyta</taxon>
        <taxon>Tracheophyta</taxon>
        <taxon>Spermatophyta</taxon>
        <taxon>Magnoliopsida</taxon>
        <taxon>eudicotyledons</taxon>
        <taxon>Gunneridae</taxon>
        <taxon>Pentapetalae</taxon>
        <taxon>asterids</taxon>
        <taxon>campanulids</taxon>
        <taxon>Asterales</taxon>
        <taxon>Asteraceae</taxon>
        <taxon>Asteroideae</taxon>
        <taxon>Anthemideae</taxon>
        <taxon>Anthemidinae</taxon>
        <taxon>Tanacetum</taxon>
    </lineage>
</organism>
<dbReference type="AlphaFoldDB" id="A0A6L2KG45"/>
<accession>A0A6L2KG45</accession>
<comment type="caution">
    <text evidence="1">The sequence shown here is derived from an EMBL/GenBank/DDBJ whole genome shotgun (WGS) entry which is preliminary data.</text>
</comment>
<sequence length="74" mass="8638">MQVEDDGVLGTYEFRHLFVDDWLAVSVGSMDCCLRHDKYRGYKRHSLYLMILSPNGFPYLSEEDRTNGLVCSRM</sequence>